<dbReference type="Proteomes" id="UP000646365">
    <property type="component" value="Unassembled WGS sequence"/>
</dbReference>
<dbReference type="InterPro" id="IPR010987">
    <property type="entry name" value="Glutathione-S-Trfase_C-like"/>
</dbReference>
<dbReference type="SUPFAM" id="SSF52833">
    <property type="entry name" value="Thioredoxin-like"/>
    <property type="match status" value="1"/>
</dbReference>
<dbReference type="InterPro" id="IPR004046">
    <property type="entry name" value="GST_C"/>
</dbReference>
<dbReference type="GO" id="GO:0016740">
    <property type="term" value="F:transferase activity"/>
    <property type="evidence" value="ECO:0007669"/>
    <property type="project" value="UniProtKB-KW"/>
</dbReference>
<dbReference type="PROSITE" id="PS50404">
    <property type="entry name" value="GST_NTER"/>
    <property type="match status" value="1"/>
</dbReference>
<dbReference type="AlphaFoldDB" id="A0A8J3E5P6"/>
<comment type="caution">
    <text evidence="5">The sequence shown here is derived from an EMBL/GenBank/DDBJ whole genome shotgun (WGS) entry which is preliminary data.</text>
</comment>
<gene>
    <name evidence="5" type="ORF">GCM10011611_49220</name>
</gene>
<dbReference type="SFLD" id="SFLDG00358">
    <property type="entry name" value="Main_(cytGST)"/>
    <property type="match status" value="1"/>
</dbReference>
<dbReference type="InterPro" id="IPR004045">
    <property type="entry name" value="Glutathione_S-Trfase_N"/>
</dbReference>
<reference evidence="5" key="2">
    <citation type="submission" date="2020-09" db="EMBL/GenBank/DDBJ databases">
        <authorList>
            <person name="Sun Q."/>
            <person name="Zhou Y."/>
        </authorList>
    </citation>
    <scope>NUCLEOTIDE SEQUENCE</scope>
    <source>
        <strain evidence="5">CGMCC 1.15725</strain>
    </source>
</reference>
<dbReference type="CDD" id="cd03047">
    <property type="entry name" value="GST_N_2"/>
    <property type="match status" value="1"/>
</dbReference>
<keyword evidence="2" id="KW-0808">Transferase</keyword>
<evidence type="ECO:0000256" key="1">
    <source>
        <dbReference type="ARBA" id="ARBA00007409"/>
    </source>
</evidence>
<evidence type="ECO:0000313" key="6">
    <source>
        <dbReference type="Proteomes" id="UP000646365"/>
    </source>
</evidence>
<dbReference type="SUPFAM" id="SSF47616">
    <property type="entry name" value="GST C-terminal domain-like"/>
    <property type="match status" value="1"/>
</dbReference>
<proteinExistence type="inferred from homology"/>
<feature type="domain" description="GST C-terminal" evidence="4">
    <location>
        <begin position="90"/>
        <end position="210"/>
    </location>
</feature>
<dbReference type="PROSITE" id="PS50405">
    <property type="entry name" value="GST_CTER"/>
    <property type="match status" value="1"/>
</dbReference>
<reference evidence="5" key="1">
    <citation type="journal article" date="2014" name="Int. J. Syst. Evol. Microbiol.">
        <title>Complete genome sequence of Corynebacterium casei LMG S-19264T (=DSM 44701T), isolated from a smear-ripened cheese.</title>
        <authorList>
            <consortium name="US DOE Joint Genome Institute (JGI-PGF)"/>
            <person name="Walter F."/>
            <person name="Albersmeier A."/>
            <person name="Kalinowski J."/>
            <person name="Ruckert C."/>
        </authorList>
    </citation>
    <scope>NUCLEOTIDE SEQUENCE</scope>
    <source>
        <strain evidence="5">CGMCC 1.15725</strain>
    </source>
</reference>
<dbReference type="Gene3D" id="3.40.30.10">
    <property type="entry name" value="Glutaredoxin"/>
    <property type="match status" value="1"/>
</dbReference>
<protein>
    <submittedName>
        <fullName evidence="5">Glutathione S-transferase</fullName>
    </submittedName>
</protein>
<organism evidence="5 6">
    <name type="scientific">Aliidongia dinghuensis</name>
    <dbReference type="NCBI Taxonomy" id="1867774"/>
    <lineage>
        <taxon>Bacteria</taxon>
        <taxon>Pseudomonadati</taxon>
        <taxon>Pseudomonadota</taxon>
        <taxon>Alphaproteobacteria</taxon>
        <taxon>Rhodospirillales</taxon>
        <taxon>Dongiaceae</taxon>
        <taxon>Aliidongia</taxon>
    </lineage>
</organism>
<dbReference type="PANTHER" id="PTHR44051">
    <property type="entry name" value="GLUTATHIONE S-TRANSFERASE-RELATED"/>
    <property type="match status" value="1"/>
</dbReference>
<dbReference type="Pfam" id="PF13409">
    <property type="entry name" value="GST_N_2"/>
    <property type="match status" value="1"/>
</dbReference>
<dbReference type="InterPro" id="IPR040079">
    <property type="entry name" value="Glutathione_S-Trfase"/>
</dbReference>
<sequence>MQGAMLTIWGRTTSSNVQKVLWTCEELALPFERIDAGREFGKLNEDWYGAMNPNRLVPTVRDGELILWESNTITRYLANRYGGETLYPAEPGARSRVERWMDWQLSTLMPAIGPVFWALIRPQPGGPDAAALQALVARLAQVWTLLDRELAGRPYAAGDRLSLADIAMGNSIRRWYAFAIERPDLPHLAAWYDRLAERPGFQQHLMGPVV</sequence>
<dbReference type="EMBL" id="BMJQ01000014">
    <property type="protein sequence ID" value="GGF36900.1"/>
    <property type="molecule type" value="Genomic_DNA"/>
</dbReference>
<dbReference type="SFLD" id="SFLDG01150">
    <property type="entry name" value="Main.1:_Beta-like"/>
    <property type="match status" value="1"/>
</dbReference>
<dbReference type="InterPro" id="IPR036249">
    <property type="entry name" value="Thioredoxin-like_sf"/>
</dbReference>
<dbReference type="FunFam" id="3.40.30.10:FF:000039">
    <property type="entry name" value="Glutathione S-transferase domain"/>
    <property type="match status" value="1"/>
</dbReference>
<dbReference type="InterPro" id="IPR036282">
    <property type="entry name" value="Glutathione-S-Trfase_C_sf"/>
</dbReference>
<dbReference type="Gene3D" id="1.20.1050.10">
    <property type="match status" value="1"/>
</dbReference>
<dbReference type="PANTHER" id="PTHR44051:SF19">
    <property type="entry name" value="DISULFIDE-BOND OXIDOREDUCTASE YFCG"/>
    <property type="match status" value="1"/>
</dbReference>
<dbReference type="SFLD" id="SFLDS00019">
    <property type="entry name" value="Glutathione_Transferase_(cytos"/>
    <property type="match status" value="1"/>
</dbReference>
<evidence type="ECO:0000259" key="3">
    <source>
        <dbReference type="PROSITE" id="PS50404"/>
    </source>
</evidence>
<evidence type="ECO:0000256" key="2">
    <source>
        <dbReference type="ARBA" id="ARBA00022679"/>
    </source>
</evidence>
<comment type="similarity">
    <text evidence="1">Belongs to the GST superfamily.</text>
</comment>
<feature type="domain" description="GST N-terminal" evidence="3">
    <location>
        <begin position="4"/>
        <end position="85"/>
    </location>
</feature>
<evidence type="ECO:0000313" key="5">
    <source>
        <dbReference type="EMBL" id="GGF36900.1"/>
    </source>
</evidence>
<accession>A0A8J3E5P6</accession>
<dbReference type="Pfam" id="PF00043">
    <property type="entry name" value="GST_C"/>
    <property type="match status" value="1"/>
</dbReference>
<evidence type="ECO:0000259" key="4">
    <source>
        <dbReference type="PROSITE" id="PS50405"/>
    </source>
</evidence>
<keyword evidence="6" id="KW-1185">Reference proteome</keyword>
<name>A0A8J3E5P6_9PROT</name>